<feature type="domain" description="Reverse transcriptase Ty1/copia-type" evidence="1">
    <location>
        <begin position="964"/>
        <end position="1097"/>
    </location>
</feature>
<name>A0A8T1XC09_ARASU</name>
<organism evidence="2 3">
    <name type="scientific">Arabidopsis suecica</name>
    <name type="common">Swedish thale-cress</name>
    <name type="synonym">Cardaminopsis suecica</name>
    <dbReference type="NCBI Taxonomy" id="45249"/>
    <lineage>
        <taxon>Eukaryota</taxon>
        <taxon>Viridiplantae</taxon>
        <taxon>Streptophyta</taxon>
        <taxon>Embryophyta</taxon>
        <taxon>Tracheophyta</taxon>
        <taxon>Spermatophyta</taxon>
        <taxon>Magnoliopsida</taxon>
        <taxon>eudicotyledons</taxon>
        <taxon>Gunneridae</taxon>
        <taxon>Pentapetalae</taxon>
        <taxon>rosids</taxon>
        <taxon>malvids</taxon>
        <taxon>Brassicales</taxon>
        <taxon>Brassicaceae</taxon>
        <taxon>Camelineae</taxon>
        <taxon>Arabidopsis</taxon>
    </lineage>
</organism>
<dbReference type="InterPro" id="IPR013103">
    <property type="entry name" value="RVT_2"/>
</dbReference>
<dbReference type="PANTHER" id="PTHR34410">
    <property type="entry name" value="INTRON-ENCODED HOMING ENDONUCLEASE, PUTATIVE-RELATED"/>
    <property type="match status" value="1"/>
</dbReference>
<evidence type="ECO:0000313" key="2">
    <source>
        <dbReference type="EMBL" id="KAG7529170.1"/>
    </source>
</evidence>
<dbReference type="EMBL" id="JAEFBJ010000146">
    <property type="protein sequence ID" value="KAG7529170.1"/>
    <property type="molecule type" value="Genomic_DNA"/>
</dbReference>
<evidence type="ECO:0000313" key="3">
    <source>
        <dbReference type="Proteomes" id="UP000694251"/>
    </source>
</evidence>
<proteinExistence type="predicted"/>
<keyword evidence="2" id="KW-0695">RNA-directed DNA polymerase</keyword>
<accession>A0A8T1XC09</accession>
<gene>
    <name evidence="2" type="ORF">ISN44_Un146g000240</name>
</gene>
<dbReference type="AlphaFoldDB" id="A0A8T1XC09"/>
<dbReference type="PANTHER" id="PTHR34410:SF2">
    <property type="entry name" value="RRNA INTRON-ENCODED HOMING ENDONUCLEASE"/>
    <property type="match status" value="1"/>
</dbReference>
<keyword evidence="3" id="KW-1185">Reference proteome</keyword>
<evidence type="ECO:0000259" key="1">
    <source>
        <dbReference type="Pfam" id="PF07727"/>
    </source>
</evidence>
<dbReference type="Proteomes" id="UP000694251">
    <property type="component" value="Unassembled WGS sequence"/>
</dbReference>
<keyword evidence="2" id="KW-0808">Transferase</keyword>
<dbReference type="OrthoDB" id="1844048at2759"/>
<reference evidence="2 3" key="1">
    <citation type="submission" date="2020-12" db="EMBL/GenBank/DDBJ databases">
        <title>Concerted genomic and epigenomic changes stabilize Arabidopsis allopolyploids.</title>
        <authorList>
            <person name="Chen Z."/>
        </authorList>
    </citation>
    <scope>NUCLEOTIDE SEQUENCE [LARGE SCALE GENOMIC DNA]</scope>
    <source>
        <strain evidence="2">As9502</strain>
        <tissue evidence="2">Leaf</tissue>
    </source>
</reference>
<dbReference type="Pfam" id="PF07727">
    <property type="entry name" value="RVT_2"/>
    <property type="match status" value="1"/>
</dbReference>
<dbReference type="GO" id="GO:0003964">
    <property type="term" value="F:RNA-directed DNA polymerase activity"/>
    <property type="evidence" value="ECO:0007669"/>
    <property type="project" value="UniProtKB-KW"/>
</dbReference>
<sequence length="1229" mass="136404">MRPPPDCRPSVGASAPKGTCRWLSPFGGSVVRTALNYNYHRAAGRILCRRLKYATGYLLKLTPPSYKKASPAPIRTMKVRGNENWSEKSSISTREASPAPIRTMKVRANENWSEKSSISTRKASPAPIRTMKVRGNENWYEKSSISTSNRQPAPIRTMKVRGIENWYEKSSISTSNRQPVRGMVEKKKRSVRWIVDQYASGRPAGRGNTILGRPRVPPYSVPDVGSDRGILSGGMTDRLSDPVLGQKLLSGRGEWACHAWDDTDSSRPWGGGILGKRMAVGGGIFGMRPKYRDVPMGIDSTRLGWMVVLRWKAWIRLGCPELSKFTFCGCSWQPSFDGKWISAGSDTRLPVSCVSFALRLRYSQPRLDGPEYFGGVGERLMFLGQLNVRRMSGDRIASVCRLRARAPNYLPPILLSYFTGDVTLDDRIRGLFKKLVVEPWDGSAGPPLVCTGRLVPSVGDTLLVLIGRDFDPIVLAFGIGVMINRDSRGHSYFIVRERKLGARRRSDTVLVSTINDADQGSADVAYRTPLAPYEKSKFLGSGGSMVARLKLKGIDGRAPPGVCDALRCSGPHARYTDVFNEFTPWPTGPVSASHQLALTTSLPFVHTARRSYRLNDPVKCSDRGDVGGSPPATIIVDTCPKQNDPRTNDHHSRWAGFLTDPVLAGSVVSRIALVGSFISVLSCALLPDITKPRHEKCQGTSKRTAGIRLPGDGVCADAVLRYKNPVNHRVFERKLRPKPSGRGHVCLGVTNRRPLYSFADAGRKLVSRVLPHAVGLNPSQGRLERAPERVRAPSCPDPVAPRGAVYESGCLGMQPQSGGKFRPRLNTGERPIANKYRERIRKNPKNLTTSKVIDHTAVTVVDGKDVVVATITHPAVGTTITVDVDPIPAVVEGEDDVVFPNHNTRPNEYVIDVVLKGRGCGHYNSSGRGNHYNRGCRPNSGRGRGRGRCEGIELKDKDKKVSRDQYCIRLNKSLYGLKQSGRMWYNRLSDYLVREGYKNDPISPCIFIKKFANEGFVIIAVYVDDLNILGTSGEIAQTVEYLKKEFEMKDLGKTKFCLGLQLEYVNNGILVHQKAYTEKVLKRFNMDQAHPLSSPMVVRSLGLDSDPFGPKKDEEEVLGPEVPYLQCHRSVNAVFFKAQLLQHQRPSYLKTTQPVIAQLKDSYIKGDRTKHILPKFFFTHDLQRDGEVRVVQVRSSDNSADLFTKALPTSTLRKLTHQIGMRRLKDLQG</sequence>
<keyword evidence="2" id="KW-0548">Nucleotidyltransferase</keyword>
<protein>
    <submittedName>
        <fullName evidence="2">Reverse transcriptase RNA-dependent DNA polymerase</fullName>
    </submittedName>
</protein>
<comment type="caution">
    <text evidence="2">The sequence shown here is derived from an EMBL/GenBank/DDBJ whole genome shotgun (WGS) entry which is preliminary data.</text>
</comment>